<dbReference type="EMBL" id="CP046415">
    <property type="protein sequence ID" value="QGT78515.1"/>
    <property type="molecule type" value="Genomic_DNA"/>
</dbReference>
<dbReference type="InterPro" id="IPR029787">
    <property type="entry name" value="Nucleotide_cyclase"/>
</dbReference>
<dbReference type="InterPro" id="IPR043128">
    <property type="entry name" value="Rev_trsase/Diguanyl_cyclase"/>
</dbReference>
<protein>
    <submittedName>
        <fullName evidence="3">EAL domain-containing protein</fullName>
    </submittedName>
</protein>
<feature type="domain" description="GGDEF" evidence="2">
    <location>
        <begin position="528"/>
        <end position="661"/>
    </location>
</feature>
<evidence type="ECO:0000313" key="3">
    <source>
        <dbReference type="EMBL" id="QGT78515.1"/>
    </source>
</evidence>
<evidence type="ECO:0000313" key="4">
    <source>
        <dbReference type="Proteomes" id="UP000427716"/>
    </source>
</evidence>
<dbReference type="Proteomes" id="UP000427716">
    <property type="component" value="Chromosome"/>
</dbReference>
<dbReference type="PANTHER" id="PTHR44757">
    <property type="entry name" value="DIGUANYLATE CYCLASE DGCP"/>
    <property type="match status" value="1"/>
</dbReference>
<dbReference type="PROSITE" id="PS50883">
    <property type="entry name" value="EAL"/>
    <property type="match status" value="1"/>
</dbReference>
<proteinExistence type="predicted"/>
<dbReference type="PROSITE" id="PS50887">
    <property type="entry name" value="GGDEF"/>
    <property type="match status" value="1"/>
</dbReference>
<evidence type="ECO:0000259" key="2">
    <source>
        <dbReference type="PROSITE" id="PS50887"/>
    </source>
</evidence>
<dbReference type="NCBIfam" id="TIGR00254">
    <property type="entry name" value="GGDEF"/>
    <property type="match status" value="1"/>
</dbReference>
<name>A0A6I6D2U4_9GAMM</name>
<keyword evidence="4" id="KW-1185">Reference proteome</keyword>
<dbReference type="SUPFAM" id="SSF141868">
    <property type="entry name" value="EAL domain-like"/>
    <property type="match status" value="1"/>
</dbReference>
<feature type="domain" description="EAL" evidence="1">
    <location>
        <begin position="672"/>
        <end position="915"/>
    </location>
</feature>
<dbReference type="SUPFAM" id="SSF55785">
    <property type="entry name" value="PYP-like sensor domain (PAS domain)"/>
    <property type="match status" value="1"/>
</dbReference>
<dbReference type="PANTHER" id="PTHR44757:SF2">
    <property type="entry name" value="BIOFILM ARCHITECTURE MAINTENANCE PROTEIN MBAA"/>
    <property type="match status" value="1"/>
</dbReference>
<accession>A0A6I6D2U4</accession>
<gene>
    <name evidence="3" type="ORF">GM160_06175</name>
</gene>
<dbReference type="InterPro" id="IPR035965">
    <property type="entry name" value="PAS-like_dom_sf"/>
</dbReference>
<dbReference type="SMART" id="SM00267">
    <property type="entry name" value="GGDEF"/>
    <property type="match status" value="1"/>
</dbReference>
<dbReference type="SUPFAM" id="SSF55073">
    <property type="entry name" value="Nucleotide cyclase"/>
    <property type="match status" value="1"/>
</dbReference>
<dbReference type="SUPFAM" id="SSF53850">
    <property type="entry name" value="Periplasmic binding protein-like II"/>
    <property type="match status" value="1"/>
</dbReference>
<dbReference type="InterPro" id="IPR001633">
    <property type="entry name" value="EAL_dom"/>
</dbReference>
<dbReference type="AlphaFoldDB" id="A0A6I6D2U4"/>
<sequence>MPRNGKDWLQMMSARVPGRLPINTVVPRLLVAAIVCLAVIVAGPAEAQSAGTEKSATPIHVGVLAYAGKDEAINRWQATADYLSERNPGYRFEIVPLFLSELRHAFVQGRLDFVLTQSLQYSELSRLGAIWPLATLVVRGNGGELEQFGAVVFTRQGTGFAALDDLVGTRIAGTSPNALGGWLLGMQALENAGLDVEHEITPIFTGLPLEAVVDAVLDGRAHAGVVRASFFQRYLEAYPDSRLIPVGEAKREGFPYPSNTPLVPEWPFAATERAPDGLAARVARQLIAMPAQASAAEQARIAGWRTPLDYSIVDRLHDKWLPDPVSLGSLLRHFWHYLVLILAVVLALFAWQARRATRRLGAEKRRLRRAFSGLHTGAVLTDTEGRILLTNHAVEAFAHPELTGQLAGRAFCDAFNLQIDGLSPQCAFGDLVERVETRETQSIDGVIERDNQRLDVNVKISRLEAHGDEGDSQLLVSMLDVTDLRSANALLTYRATHDRLTGVLNREAMEEFLSQAMPGKTPRNEPTHASCLVWIDLDEFRLLNEIGSRELGDRILASLASHFSLELPSDAVLARMGVDEFVIWMPLSSRDTCTLVAREVLEIIHAFRLPDEHEHLRLKASVGVTRIDSDDLLASRRLEDAERACQSAQRLGGDRVVQFSGEDTELLEREQQIERYNALRAAIAEDRLDLAAQRIAPVDPARGVIHEMLLRVTDADGRMRFPSEYIEIAEKHHAMGEIDRWVIRQSCRWLSQQPAEAGTVSINLSGHSVQDPEMLEFIRQALGESGVDPARVIFEITETAAILNLDQAERLIGAMRRIGCRFALDDFGGGFLSFEYLRRLNPDIVKIDGRLIDDLSHDPVAAVIVSAIAQVSRVMGAQTVAEWVETDDQYRKVVDVGVDYVQGFLLHRPTPLTRP</sequence>
<dbReference type="Pfam" id="PF00990">
    <property type="entry name" value="GGDEF"/>
    <property type="match status" value="1"/>
</dbReference>
<dbReference type="Pfam" id="PF12974">
    <property type="entry name" value="Phosphonate-bd"/>
    <property type="match status" value="1"/>
</dbReference>
<reference evidence="3 4" key="1">
    <citation type="submission" date="2019-11" db="EMBL/GenBank/DDBJ databases">
        <authorList>
            <person name="Zhang J."/>
            <person name="Sun C."/>
        </authorList>
    </citation>
    <scope>NUCLEOTIDE SEQUENCE [LARGE SCALE GENOMIC DNA]</scope>
    <source>
        <strain evidence="4">sp2</strain>
    </source>
</reference>
<dbReference type="RefSeq" id="WP_156573953.1">
    <property type="nucleotide sequence ID" value="NZ_CP046415.1"/>
</dbReference>
<dbReference type="InterPro" id="IPR052155">
    <property type="entry name" value="Biofilm_reg_signaling"/>
</dbReference>
<dbReference type="Pfam" id="PF00563">
    <property type="entry name" value="EAL"/>
    <property type="match status" value="1"/>
</dbReference>
<dbReference type="Gene3D" id="3.30.70.270">
    <property type="match status" value="1"/>
</dbReference>
<dbReference type="Gene3D" id="3.30.450.20">
    <property type="entry name" value="PAS domain"/>
    <property type="match status" value="1"/>
</dbReference>
<dbReference type="CDD" id="cd01949">
    <property type="entry name" value="GGDEF"/>
    <property type="match status" value="1"/>
</dbReference>
<dbReference type="InterPro" id="IPR000160">
    <property type="entry name" value="GGDEF_dom"/>
</dbReference>
<dbReference type="SMART" id="SM00052">
    <property type="entry name" value="EAL"/>
    <property type="match status" value="1"/>
</dbReference>
<dbReference type="KEGG" id="ghl:GM160_06175"/>
<dbReference type="Gene3D" id="3.20.20.450">
    <property type="entry name" value="EAL domain"/>
    <property type="match status" value="1"/>
</dbReference>
<evidence type="ECO:0000259" key="1">
    <source>
        <dbReference type="PROSITE" id="PS50883"/>
    </source>
</evidence>
<organism evidence="3 4">
    <name type="scientific">Guyparkeria halophila</name>
    <dbReference type="NCBI Taxonomy" id="47960"/>
    <lineage>
        <taxon>Bacteria</taxon>
        <taxon>Pseudomonadati</taxon>
        <taxon>Pseudomonadota</taxon>
        <taxon>Gammaproteobacteria</taxon>
        <taxon>Chromatiales</taxon>
        <taxon>Thioalkalibacteraceae</taxon>
        <taxon>Guyparkeria</taxon>
    </lineage>
</organism>
<dbReference type="Gene3D" id="3.40.190.10">
    <property type="entry name" value="Periplasmic binding protein-like II"/>
    <property type="match status" value="2"/>
</dbReference>
<dbReference type="CDD" id="cd01948">
    <property type="entry name" value="EAL"/>
    <property type="match status" value="1"/>
</dbReference>
<dbReference type="InterPro" id="IPR035919">
    <property type="entry name" value="EAL_sf"/>
</dbReference>